<dbReference type="PANTHER" id="PTHR16291:SF0">
    <property type="entry name" value="NUCLEAR CAP-BINDING PROTEIN SUBUNIT 3"/>
    <property type="match status" value="1"/>
</dbReference>
<organism evidence="2 3">
    <name type="scientific">Metschnikowia pulcherrima</name>
    <dbReference type="NCBI Taxonomy" id="27326"/>
    <lineage>
        <taxon>Eukaryota</taxon>
        <taxon>Fungi</taxon>
        <taxon>Dikarya</taxon>
        <taxon>Ascomycota</taxon>
        <taxon>Saccharomycotina</taxon>
        <taxon>Pichiomycetes</taxon>
        <taxon>Metschnikowiaceae</taxon>
        <taxon>Metschnikowia</taxon>
    </lineage>
</organism>
<evidence type="ECO:0000313" key="2">
    <source>
        <dbReference type="EMBL" id="KAF8001045.1"/>
    </source>
</evidence>
<accession>A0A8H7GQ28</accession>
<dbReference type="AlphaFoldDB" id="A0A8H7GQ28"/>
<dbReference type="OrthoDB" id="422106at2759"/>
<dbReference type="PANTHER" id="PTHR16291">
    <property type="entry name" value="NUCLEAR CAP-BINDING PROTEIN SUBUNIT 3"/>
    <property type="match status" value="1"/>
</dbReference>
<name>A0A8H7GQ28_9ASCO</name>
<dbReference type="GO" id="GO:0000340">
    <property type="term" value="F:RNA 7-methylguanosine cap binding"/>
    <property type="evidence" value="ECO:0007669"/>
    <property type="project" value="InterPro"/>
</dbReference>
<dbReference type="GO" id="GO:0005634">
    <property type="term" value="C:nucleus"/>
    <property type="evidence" value="ECO:0007669"/>
    <property type="project" value="TreeGrafter"/>
</dbReference>
<reference evidence="2" key="1">
    <citation type="submission" date="2020-10" db="EMBL/GenBank/DDBJ databases">
        <title>The Whole-Genome Sequence of Metschnikowia persimmonesis, a Novel Endophytic Yeast Species Isolated from Medicinal Plant Diospyros kaki Thumb.</title>
        <authorList>
            <person name="Rahmat E."/>
            <person name="Kang Y."/>
        </authorList>
    </citation>
    <scope>NUCLEOTIDE SEQUENCE</scope>
    <source>
        <strain evidence="2">KIOM G15050</strain>
    </source>
</reference>
<proteinExistence type="predicted"/>
<gene>
    <name evidence="2" type="ORF">HF325_004834</name>
</gene>
<dbReference type="Proteomes" id="UP000649328">
    <property type="component" value="Unassembled WGS sequence"/>
</dbReference>
<comment type="caution">
    <text evidence="2">The sequence shown here is derived from an EMBL/GenBank/DDBJ whole genome shotgun (WGS) entry which is preliminary data.</text>
</comment>
<protein>
    <submittedName>
        <fullName evidence="2">Uncharacterized protein</fullName>
    </submittedName>
</protein>
<dbReference type="InterPro" id="IPR019416">
    <property type="entry name" value="NCBP3"/>
</dbReference>
<dbReference type="Pfam" id="PF10309">
    <property type="entry name" value="NCBP3"/>
    <property type="match status" value="1"/>
</dbReference>
<feature type="compositionally biased region" description="Basic and acidic residues" evidence="1">
    <location>
        <begin position="222"/>
        <end position="246"/>
    </location>
</feature>
<sequence length="289" mass="33012">MEPAPYGGFMTRTIDSENEQKDLLAKQLVEVVVNGTTETLRPDAVHVRGVDNLSTAEIEAFVNLYLNHDYESPEYVALGEPILFRVQWIDDLNANVIFKTHADALMALQRLSEEWPGVENSTGNAVAESPLFSQEYLAALVEERRARLYAASIPFFRHQKHLKELAKGQDLFEAKKAEIEEQKATEMEEDGSSVVLYIRQALQSDRKVKNAAAYSRYYLLHGEPDRTKPRPRREAGEERVRGAYAREEDDGQDLFAEKIKSTTEKKRADDIEEDLFASRLRERSPARHQ</sequence>
<feature type="compositionally biased region" description="Basic and acidic residues" evidence="1">
    <location>
        <begin position="255"/>
        <end position="269"/>
    </location>
</feature>
<evidence type="ECO:0000313" key="3">
    <source>
        <dbReference type="Proteomes" id="UP000649328"/>
    </source>
</evidence>
<evidence type="ECO:0000256" key="1">
    <source>
        <dbReference type="SAM" id="MobiDB-lite"/>
    </source>
</evidence>
<dbReference type="GO" id="GO:0003729">
    <property type="term" value="F:mRNA binding"/>
    <property type="evidence" value="ECO:0007669"/>
    <property type="project" value="InterPro"/>
</dbReference>
<keyword evidence="3" id="KW-1185">Reference proteome</keyword>
<feature type="region of interest" description="Disordered" evidence="1">
    <location>
        <begin position="222"/>
        <end position="270"/>
    </location>
</feature>
<dbReference type="EMBL" id="JACBPP010000006">
    <property type="protein sequence ID" value="KAF8001045.1"/>
    <property type="molecule type" value="Genomic_DNA"/>
</dbReference>